<keyword evidence="10" id="KW-0328">Glycosyltransferase</keyword>
<evidence type="ECO:0000256" key="8">
    <source>
        <dbReference type="HAMAP-Rule" id="MF_00125"/>
    </source>
</evidence>
<accession>A0ABY5YGJ7</accession>
<evidence type="ECO:0000256" key="1">
    <source>
        <dbReference type="ARBA" id="ARBA00004496"/>
    </source>
</evidence>
<evidence type="ECO:0000256" key="4">
    <source>
        <dbReference type="ARBA" id="ARBA00011496"/>
    </source>
</evidence>
<dbReference type="Gene3D" id="3.30.930.10">
    <property type="entry name" value="Bira Bifunctional Protein, Domain 2"/>
    <property type="match status" value="1"/>
</dbReference>
<dbReference type="InterPro" id="IPR045864">
    <property type="entry name" value="aa-tRNA-synth_II/BPL/LPL"/>
</dbReference>
<keyword evidence="11" id="KW-1185">Reference proteome</keyword>
<dbReference type="Pfam" id="PF13393">
    <property type="entry name" value="tRNA-synt_His"/>
    <property type="match status" value="1"/>
</dbReference>
<comment type="subcellular location">
    <subcellularLocation>
        <location evidence="1 8">Cytoplasm</location>
    </subcellularLocation>
</comment>
<dbReference type="PANTHER" id="PTHR43707">
    <property type="entry name" value="HISTIDYL-TRNA SYNTHETASE"/>
    <property type="match status" value="1"/>
</dbReference>
<organism evidence="10 11">
    <name type="scientific">Deinococcus rubellus</name>
    <dbReference type="NCBI Taxonomy" id="1889240"/>
    <lineage>
        <taxon>Bacteria</taxon>
        <taxon>Thermotogati</taxon>
        <taxon>Deinococcota</taxon>
        <taxon>Deinococci</taxon>
        <taxon>Deinococcales</taxon>
        <taxon>Deinococcaceae</taxon>
        <taxon>Deinococcus</taxon>
    </lineage>
</organism>
<keyword evidence="8" id="KW-0368">Histidine biosynthesis</keyword>
<proteinExistence type="inferred from homology"/>
<dbReference type="RefSeq" id="WP_260559581.1">
    <property type="nucleotide sequence ID" value="NZ_BAABEC010000061.1"/>
</dbReference>
<keyword evidence="10" id="KW-0808">Transferase</keyword>
<reference evidence="10" key="1">
    <citation type="submission" date="2022-09" db="EMBL/GenBank/DDBJ databases">
        <title>genome sequence of Deinococcus rubellus.</title>
        <authorList>
            <person name="Srinivasan S."/>
        </authorList>
    </citation>
    <scope>NUCLEOTIDE SEQUENCE</scope>
    <source>
        <strain evidence="10">Ant6</strain>
    </source>
</reference>
<evidence type="ECO:0000256" key="7">
    <source>
        <dbReference type="ARBA" id="ARBA00025246"/>
    </source>
</evidence>
<evidence type="ECO:0000313" key="10">
    <source>
        <dbReference type="EMBL" id="UWX63291.1"/>
    </source>
</evidence>
<dbReference type="InterPro" id="IPR041715">
    <property type="entry name" value="HisRS-like_core"/>
</dbReference>
<keyword evidence="6 8" id="KW-0963">Cytoplasm</keyword>
<evidence type="ECO:0000256" key="2">
    <source>
        <dbReference type="ARBA" id="ARBA00004667"/>
    </source>
</evidence>
<comment type="subunit">
    <text evidence="4 8">Heteromultimer composed of HisG and HisZ subunits.</text>
</comment>
<comment type="miscellaneous">
    <text evidence="8">This function is generally fulfilled by the C-terminal part of HisG, which is missing in some bacteria such as this one.</text>
</comment>
<evidence type="ECO:0000256" key="6">
    <source>
        <dbReference type="ARBA" id="ARBA00022490"/>
    </source>
</evidence>
<name>A0ABY5YGJ7_9DEIO</name>
<evidence type="ECO:0000256" key="5">
    <source>
        <dbReference type="ARBA" id="ARBA00020397"/>
    </source>
</evidence>
<dbReference type="Proteomes" id="UP001060261">
    <property type="component" value="Chromosome"/>
</dbReference>
<dbReference type="PIRSF" id="PIRSF001549">
    <property type="entry name" value="His-tRNA_synth"/>
    <property type="match status" value="1"/>
</dbReference>
<dbReference type="GO" id="GO:0016757">
    <property type="term" value="F:glycosyltransferase activity"/>
    <property type="evidence" value="ECO:0007669"/>
    <property type="project" value="UniProtKB-KW"/>
</dbReference>
<keyword evidence="8" id="KW-0028">Amino-acid biosynthesis</keyword>
<comment type="function">
    <text evidence="7 8">Required for the first step of histidine biosynthesis. May allow the feedback regulation of ATP phosphoribosyltransferase activity by histidine.</text>
</comment>
<dbReference type="InterPro" id="IPR004516">
    <property type="entry name" value="HisRS/HisZ"/>
</dbReference>
<evidence type="ECO:0000313" key="11">
    <source>
        <dbReference type="Proteomes" id="UP001060261"/>
    </source>
</evidence>
<gene>
    <name evidence="8" type="primary">hisZ</name>
    <name evidence="10" type="ORF">N0D28_11095</name>
</gene>
<dbReference type="EMBL" id="CP104213">
    <property type="protein sequence ID" value="UWX63291.1"/>
    <property type="molecule type" value="Genomic_DNA"/>
</dbReference>
<comment type="similarity">
    <text evidence="3 8">Belongs to the class-II aminoacyl-tRNA synthetase family. HisZ subfamily.</text>
</comment>
<sequence length="371" mass="39861">MTLPEGTRDVLPPEWAWREYLRAQLSGHFARHGYRGVDVPTLEFQDAAHPQDAAAFKLIDVGGSVLALRSEFTTAIVQLARRRFPEGPFPLRLQYAGRLWLRAQASELGHLREFTQVGAELIGVRSPQADAELLEVAESALRAVGVAAQLEVGHPGFVDGLLEDAGIIGAARDALHDAVDRKSGPDLAAGLKAHNLNADLGHTLHAVMDLYGGPEVLAMARALPLGARATAALDDLAAIAQVFGPNRLLFDLGMSRRYGYYSGYTFRAYAAGHPQSLLGGGRYGGRAGGWPGAGFAVGLERLTEVAARHLPPEREAVLALDEAGVRHAQALGLVAERAWTDDAAELRRYAAARGLRRMVRGESFSSVEEEA</sequence>
<dbReference type="SUPFAM" id="SSF55681">
    <property type="entry name" value="Class II aaRS and biotin synthetases"/>
    <property type="match status" value="1"/>
</dbReference>
<comment type="pathway">
    <text evidence="2 8">Amino-acid biosynthesis; L-histidine biosynthesis; L-histidine from 5-phospho-alpha-D-ribose 1-diphosphate: step 1/9.</text>
</comment>
<evidence type="ECO:0000259" key="9">
    <source>
        <dbReference type="Pfam" id="PF13393"/>
    </source>
</evidence>
<dbReference type="HAMAP" id="MF_00125">
    <property type="entry name" value="HisZ"/>
    <property type="match status" value="1"/>
</dbReference>
<evidence type="ECO:0000256" key="3">
    <source>
        <dbReference type="ARBA" id="ARBA00005539"/>
    </source>
</evidence>
<protein>
    <recommendedName>
        <fullName evidence="5 8">ATP phosphoribosyltransferase regulatory subunit</fullName>
    </recommendedName>
</protein>
<dbReference type="InterPro" id="IPR004517">
    <property type="entry name" value="HisZ"/>
</dbReference>
<feature type="domain" description="Class II Histidinyl-tRNA synthetase (HisRS)-like catalytic core" evidence="9">
    <location>
        <begin position="6"/>
        <end position="302"/>
    </location>
</feature>
<dbReference type="PANTHER" id="PTHR43707:SF1">
    <property type="entry name" value="HISTIDINE--TRNA LIGASE, MITOCHONDRIAL-RELATED"/>
    <property type="match status" value="1"/>
</dbReference>